<reference evidence="3" key="1">
    <citation type="journal article" date="2010" name="Nat. Biotechnol.">
        <title>Draft genome sequence of the oilseed species Ricinus communis.</title>
        <authorList>
            <person name="Chan A.P."/>
            <person name="Crabtree J."/>
            <person name="Zhao Q."/>
            <person name="Lorenzi H."/>
            <person name="Orvis J."/>
            <person name="Puiu D."/>
            <person name="Melake-Berhan A."/>
            <person name="Jones K.M."/>
            <person name="Redman J."/>
            <person name="Chen G."/>
            <person name="Cahoon E.B."/>
            <person name="Gedil M."/>
            <person name="Stanke M."/>
            <person name="Haas B.J."/>
            <person name="Wortman J.R."/>
            <person name="Fraser-Liggett C.M."/>
            <person name="Ravel J."/>
            <person name="Rabinowicz P.D."/>
        </authorList>
    </citation>
    <scope>NUCLEOTIDE SEQUENCE [LARGE SCALE GENOMIC DNA]</scope>
    <source>
        <strain evidence="3">cv. Hale</strain>
    </source>
</reference>
<keyword evidence="3" id="KW-1185">Reference proteome</keyword>
<evidence type="ECO:0000256" key="1">
    <source>
        <dbReference type="SAM" id="MobiDB-lite"/>
    </source>
</evidence>
<protein>
    <submittedName>
        <fullName evidence="2">Uncharacterized protein</fullName>
    </submittedName>
</protein>
<dbReference type="Proteomes" id="UP000008311">
    <property type="component" value="Unassembled WGS sequence"/>
</dbReference>
<proteinExistence type="predicted"/>
<feature type="region of interest" description="Disordered" evidence="1">
    <location>
        <begin position="88"/>
        <end position="126"/>
    </location>
</feature>
<accession>B9TCK2</accession>
<feature type="compositionally biased region" description="Basic and acidic residues" evidence="1">
    <location>
        <begin position="99"/>
        <end position="111"/>
    </location>
</feature>
<evidence type="ECO:0000313" key="2">
    <source>
        <dbReference type="EMBL" id="EEF26414.1"/>
    </source>
</evidence>
<dbReference type="EMBL" id="EQ977369">
    <property type="protein sequence ID" value="EEF26414.1"/>
    <property type="molecule type" value="Genomic_DNA"/>
</dbReference>
<organism evidence="2 3">
    <name type="scientific">Ricinus communis</name>
    <name type="common">Castor bean</name>
    <dbReference type="NCBI Taxonomy" id="3988"/>
    <lineage>
        <taxon>Eukaryota</taxon>
        <taxon>Viridiplantae</taxon>
        <taxon>Streptophyta</taxon>
        <taxon>Embryophyta</taxon>
        <taxon>Tracheophyta</taxon>
        <taxon>Spermatophyta</taxon>
        <taxon>Magnoliopsida</taxon>
        <taxon>eudicotyledons</taxon>
        <taxon>Gunneridae</taxon>
        <taxon>Pentapetalae</taxon>
        <taxon>rosids</taxon>
        <taxon>fabids</taxon>
        <taxon>Malpighiales</taxon>
        <taxon>Euphorbiaceae</taxon>
        <taxon>Acalyphoideae</taxon>
        <taxon>Acalypheae</taxon>
        <taxon>Ricinus</taxon>
    </lineage>
</organism>
<evidence type="ECO:0000313" key="3">
    <source>
        <dbReference type="Proteomes" id="UP000008311"/>
    </source>
</evidence>
<gene>
    <name evidence="2" type="ORF">RCOM_1871250</name>
</gene>
<name>B9TCK2_RICCO</name>
<dbReference type="InParanoid" id="B9TCK2"/>
<sequence>MRATAPVAITRRRVRRCRKSSGLLPDASHARGDYTSAHAACASRIWPQMRTNVSDGAVIPILCLTMRNRCANLSVQRIPGCATKAAWARSAARPNPHRGRYDANRHSENTSRQRAGTGERGQFAVA</sequence>
<dbReference type="AlphaFoldDB" id="B9TCK2"/>